<name>A0A4S8IVY0_MUSBA</name>
<accession>A0A4S8IVY0</accession>
<evidence type="ECO:0000259" key="2">
    <source>
        <dbReference type="PROSITE" id="PS51382"/>
    </source>
</evidence>
<protein>
    <recommendedName>
        <fullName evidence="2">SPX domain-containing protein</fullName>
    </recommendedName>
</protein>
<feature type="compositionally biased region" description="Polar residues" evidence="1">
    <location>
        <begin position="78"/>
        <end position="89"/>
    </location>
</feature>
<dbReference type="InterPro" id="IPR004331">
    <property type="entry name" value="SPX_dom"/>
</dbReference>
<comment type="caution">
    <text evidence="3">The sequence shown here is derived from an EMBL/GenBank/DDBJ whole genome shotgun (WGS) entry which is preliminary data.</text>
</comment>
<proteinExistence type="predicted"/>
<dbReference type="PANTHER" id="PTHR48477">
    <property type="entry name" value="PHOSPHATE TRANSPORTER PHO1"/>
    <property type="match status" value="1"/>
</dbReference>
<evidence type="ECO:0000256" key="1">
    <source>
        <dbReference type="SAM" id="MobiDB-lite"/>
    </source>
</evidence>
<feature type="region of interest" description="Disordered" evidence="1">
    <location>
        <begin position="64"/>
        <end position="105"/>
    </location>
</feature>
<dbReference type="PROSITE" id="PS51382">
    <property type="entry name" value="SPX"/>
    <property type="match status" value="1"/>
</dbReference>
<dbReference type="AlphaFoldDB" id="A0A4S8IVY0"/>
<sequence>MVLVQSREDEVKEFLEKSEQELKKVNAFYANKEKEFCERSEILRKQLLILIDLKQLLHEHRCSSHQCSVPPSPGGGSVTSLLSDASSVSVGEPESPAAGAEERDSLTEEVISTLERNGVSFVGLGKAKAKKSAKPRAASSLRIDIPATTPARAISMIWEDLVNSSGKEDSGGGDYLNRKKLQRAEKMIREAFVQLYRGLALLGTYRLVDYFSPPPPHRVSDQATPR</sequence>
<evidence type="ECO:0000313" key="3">
    <source>
        <dbReference type="EMBL" id="THU52022.1"/>
    </source>
</evidence>
<feature type="domain" description="SPX" evidence="2">
    <location>
        <begin position="1"/>
        <end position="226"/>
    </location>
</feature>
<evidence type="ECO:0000313" key="4">
    <source>
        <dbReference type="Proteomes" id="UP000317650"/>
    </source>
</evidence>
<dbReference type="Proteomes" id="UP000317650">
    <property type="component" value="Chromosome 6"/>
</dbReference>
<dbReference type="EMBL" id="PYDT01000009">
    <property type="protein sequence ID" value="THU52022.1"/>
    <property type="molecule type" value="Genomic_DNA"/>
</dbReference>
<gene>
    <name evidence="3" type="ORF">C4D60_Mb06t37220</name>
</gene>
<dbReference type="PANTHER" id="PTHR48477:SF1">
    <property type="entry name" value="PHOSPHATE TRANSPORTER PHO1"/>
    <property type="match status" value="1"/>
</dbReference>
<dbReference type="STRING" id="52838.A0A4S8IVY0"/>
<dbReference type="GO" id="GO:0016036">
    <property type="term" value="P:cellular response to phosphate starvation"/>
    <property type="evidence" value="ECO:0007669"/>
    <property type="project" value="InterPro"/>
</dbReference>
<organism evidence="3 4">
    <name type="scientific">Musa balbisiana</name>
    <name type="common">Banana</name>
    <dbReference type="NCBI Taxonomy" id="52838"/>
    <lineage>
        <taxon>Eukaryota</taxon>
        <taxon>Viridiplantae</taxon>
        <taxon>Streptophyta</taxon>
        <taxon>Embryophyta</taxon>
        <taxon>Tracheophyta</taxon>
        <taxon>Spermatophyta</taxon>
        <taxon>Magnoliopsida</taxon>
        <taxon>Liliopsida</taxon>
        <taxon>Zingiberales</taxon>
        <taxon>Musaceae</taxon>
        <taxon>Musa</taxon>
    </lineage>
</organism>
<dbReference type="InterPro" id="IPR052486">
    <property type="entry name" value="PHO1"/>
</dbReference>
<reference evidence="3 4" key="1">
    <citation type="journal article" date="2019" name="Nat. Plants">
        <title>Genome sequencing of Musa balbisiana reveals subgenome evolution and function divergence in polyploid bananas.</title>
        <authorList>
            <person name="Yao X."/>
        </authorList>
    </citation>
    <scope>NUCLEOTIDE SEQUENCE [LARGE SCALE GENOMIC DNA]</scope>
    <source>
        <strain evidence="4">cv. DH-PKW</strain>
        <tissue evidence="3">Leaves</tissue>
    </source>
</reference>
<dbReference type="Pfam" id="PF03105">
    <property type="entry name" value="SPX"/>
    <property type="match status" value="1"/>
</dbReference>
<keyword evidence="4" id="KW-1185">Reference proteome</keyword>